<dbReference type="InterPro" id="IPR003749">
    <property type="entry name" value="ThiS/MoaD-like"/>
</dbReference>
<dbReference type="Gene3D" id="3.10.20.30">
    <property type="match status" value="1"/>
</dbReference>
<sequence>MIKVLFFGPIADRMQMRETQLEFTRGMTMQDAIAHFSVQHPSAFSIVAFIAVNQTQIHDKQMVLHDNDEIAFMAKYAGG</sequence>
<dbReference type="Pfam" id="PF02597">
    <property type="entry name" value="ThiS"/>
    <property type="match status" value="1"/>
</dbReference>
<dbReference type="EMBL" id="MLJW01000118">
    <property type="protein sequence ID" value="OIQ98532.1"/>
    <property type="molecule type" value="Genomic_DNA"/>
</dbReference>
<accession>A0A1J5S2R5</accession>
<dbReference type="InterPro" id="IPR016155">
    <property type="entry name" value="Mopterin_synth/thiamin_S_b"/>
</dbReference>
<protein>
    <submittedName>
        <fullName evidence="1">ThiS family protein</fullName>
    </submittedName>
</protein>
<proteinExistence type="predicted"/>
<reference evidence="1" key="1">
    <citation type="submission" date="2016-10" db="EMBL/GenBank/DDBJ databases">
        <title>Sequence of Gallionella enrichment culture.</title>
        <authorList>
            <person name="Poehlein A."/>
            <person name="Muehling M."/>
            <person name="Daniel R."/>
        </authorList>
    </citation>
    <scope>NUCLEOTIDE SEQUENCE</scope>
</reference>
<dbReference type="InterPro" id="IPR012675">
    <property type="entry name" value="Beta-grasp_dom_sf"/>
</dbReference>
<dbReference type="CDD" id="cd00754">
    <property type="entry name" value="Ubl_MoaD"/>
    <property type="match status" value="1"/>
</dbReference>
<evidence type="ECO:0000313" key="1">
    <source>
        <dbReference type="EMBL" id="OIQ98532.1"/>
    </source>
</evidence>
<comment type="caution">
    <text evidence="1">The sequence shown here is derived from an EMBL/GenBank/DDBJ whole genome shotgun (WGS) entry which is preliminary data.</text>
</comment>
<dbReference type="AlphaFoldDB" id="A0A1J5S2R5"/>
<gene>
    <name evidence="1" type="ORF">GALL_195070</name>
</gene>
<name>A0A1J5S2R5_9ZZZZ</name>
<dbReference type="SUPFAM" id="SSF54285">
    <property type="entry name" value="MoaD/ThiS"/>
    <property type="match status" value="1"/>
</dbReference>
<organism evidence="1">
    <name type="scientific">mine drainage metagenome</name>
    <dbReference type="NCBI Taxonomy" id="410659"/>
    <lineage>
        <taxon>unclassified sequences</taxon>
        <taxon>metagenomes</taxon>
        <taxon>ecological metagenomes</taxon>
    </lineage>
</organism>